<dbReference type="STRING" id="338963.Pcar_0876"/>
<name>Q3A676_SYNC1</name>
<accession>Q3A676</accession>
<dbReference type="EMBL" id="CP000142">
    <property type="protein sequence ID" value="ABA88131.1"/>
    <property type="molecule type" value="Genomic_DNA"/>
</dbReference>
<proteinExistence type="predicted"/>
<protein>
    <submittedName>
        <fullName evidence="2">Type IV pilus major pilin PihA</fullName>
    </submittedName>
</protein>
<dbReference type="Pfam" id="PF08334">
    <property type="entry name" value="T2SSG"/>
    <property type="match status" value="1"/>
</dbReference>
<reference evidence="3" key="1">
    <citation type="submission" date="2005-10" db="EMBL/GenBank/DDBJ databases">
        <title>Complete sequence of Pelobacter carbinolicus DSM 2380.</title>
        <authorList>
            <person name="Copeland A."/>
            <person name="Lucas S."/>
            <person name="Lapidus A."/>
            <person name="Barry K."/>
            <person name="Detter J.C."/>
            <person name="Glavina T."/>
            <person name="Hammon N."/>
            <person name="Israni S."/>
            <person name="Pitluck S."/>
            <person name="Chertkov O."/>
            <person name="Schmutz J."/>
            <person name="Larimer F."/>
            <person name="Land M."/>
            <person name="Kyrpides N."/>
            <person name="Ivanova N."/>
            <person name="Richardson P."/>
        </authorList>
    </citation>
    <scope>NUCLEOTIDE SEQUENCE [LARGE SCALE GENOMIC DNA]</scope>
    <source>
        <strain evidence="3">DSM 2380 / NBRC 103641 / GraBd1</strain>
    </source>
</reference>
<sequence length="126" mass="14096">MIEVIRRLLVAGLTIGVIAGNADEITRFYDETVAQAQHLATAADLRSISNMLDHEFMKRGRYPRNRDFEKWLKRTFKESPGGELGRDHWGNQLIYKVDHSQKGFSLVSKGPDGLAGTADDLLVKGP</sequence>
<dbReference type="OrthoDB" id="5432593at2"/>
<dbReference type="AlphaFoldDB" id="Q3A676"/>
<evidence type="ECO:0000259" key="1">
    <source>
        <dbReference type="Pfam" id="PF08334"/>
    </source>
</evidence>
<dbReference type="Proteomes" id="UP000002534">
    <property type="component" value="Chromosome"/>
</dbReference>
<dbReference type="HOGENOM" id="CLU_1979421_0_0_7"/>
<dbReference type="InterPro" id="IPR013545">
    <property type="entry name" value="T2SS_protein-GspG_C"/>
</dbReference>
<evidence type="ECO:0000313" key="2">
    <source>
        <dbReference type="EMBL" id="ABA88131.1"/>
    </source>
</evidence>
<dbReference type="InterPro" id="IPR045584">
    <property type="entry name" value="Pilin-like"/>
</dbReference>
<organism evidence="2 3">
    <name type="scientific">Syntrophotalea carbinolica (strain DSM 2380 / NBRC 103641 / GraBd1)</name>
    <name type="common">Pelobacter carbinolicus</name>
    <dbReference type="NCBI Taxonomy" id="338963"/>
    <lineage>
        <taxon>Bacteria</taxon>
        <taxon>Pseudomonadati</taxon>
        <taxon>Thermodesulfobacteriota</taxon>
        <taxon>Desulfuromonadia</taxon>
        <taxon>Desulfuromonadales</taxon>
        <taxon>Syntrophotaleaceae</taxon>
        <taxon>Syntrophotalea</taxon>
    </lineage>
</organism>
<keyword evidence="3" id="KW-1185">Reference proteome</keyword>
<dbReference type="Gene3D" id="3.30.700.10">
    <property type="entry name" value="Glycoprotein, Type 4 Pilin"/>
    <property type="match status" value="1"/>
</dbReference>
<dbReference type="KEGG" id="pca:Pcar_0876"/>
<evidence type="ECO:0000313" key="3">
    <source>
        <dbReference type="Proteomes" id="UP000002534"/>
    </source>
</evidence>
<reference evidence="2 3" key="2">
    <citation type="journal article" date="2012" name="BMC Genomics">
        <title>The genome of Pelobacter carbinolicus reveals surprising metabolic capabilities and physiological features.</title>
        <authorList>
            <person name="Aklujkar M."/>
            <person name="Haveman S.A."/>
            <person name="Didonato R.Jr."/>
            <person name="Chertkov O."/>
            <person name="Han C.S."/>
            <person name="Land M.L."/>
            <person name="Brown P."/>
            <person name="Lovley D.R."/>
        </authorList>
    </citation>
    <scope>NUCLEOTIDE SEQUENCE [LARGE SCALE GENOMIC DNA]</scope>
    <source>
        <strain evidence="3">DSM 2380 / NBRC 103641 / GraBd1</strain>
    </source>
</reference>
<dbReference type="SUPFAM" id="SSF54523">
    <property type="entry name" value="Pili subunits"/>
    <property type="match status" value="1"/>
</dbReference>
<feature type="domain" description="Type II secretion system protein GspG C-terminal" evidence="1">
    <location>
        <begin position="33"/>
        <end position="119"/>
    </location>
</feature>
<dbReference type="RefSeq" id="WP_011340591.1">
    <property type="nucleotide sequence ID" value="NC_007498.2"/>
</dbReference>
<gene>
    <name evidence="2" type="primary">pihA</name>
    <name evidence="2" type="ordered locus">Pcar_0876</name>
</gene>